<evidence type="ECO:0000313" key="4">
    <source>
        <dbReference type="EMBL" id="TYK21519.1"/>
    </source>
</evidence>
<sequence>MVQTRIEERMESFEQEVAGIKKELMKMPMIESTLIELSKNMETMRLQSEKQQQAILSYMEANAKGRSTARERMNESDIQNSPATKSKDGKASSSRDIGETSTERKTDSDENTSDQSKFKQVERPVFTGEDPESWLFRAERYFQIHKLTESEKMLVSTICFDGPALN</sequence>
<gene>
    <name evidence="4" type="ORF">E5676_scaffold518G00140</name>
    <name evidence="3" type="ORF">E6C27_scaffold1041G00200</name>
</gene>
<feature type="coiled-coil region" evidence="1">
    <location>
        <begin position="3"/>
        <end position="54"/>
    </location>
</feature>
<evidence type="ECO:0000313" key="5">
    <source>
        <dbReference type="Proteomes" id="UP000321393"/>
    </source>
</evidence>
<protein>
    <submittedName>
        <fullName evidence="4">Transposon Tf2-1 polyprotein isoform X1</fullName>
    </submittedName>
</protein>
<organism evidence="4 6">
    <name type="scientific">Cucumis melo var. makuwa</name>
    <name type="common">Oriental melon</name>
    <dbReference type="NCBI Taxonomy" id="1194695"/>
    <lineage>
        <taxon>Eukaryota</taxon>
        <taxon>Viridiplantae</taxon>
        <taxon>Streptophyta</taxon>
        <taxon>Embryophyta</taxon>
        <taxon>Tracheophyta</taxon>
        <taxon>Spermatophyta</taxon>
        <taxon>Magnoliopsida</taxon>
        <taxon>eudicotyledons</taxon>
        <taxon>Gunneridae</taxon>
        <taxon>Pentapetalae</taxon>
        <taxon>rosids</taxon>
        <taxon>fabids</taxon>
        <taxon>Cucurbitales</taxon>
        <taxon>Cucurbitaceae</taxon>
        <taxon>Benincaseae</taxon>
        <taxon>Cucumis</taxon>
    </lineage>
</organism>
<accession>A0A5D3DDY2</accession>
<name>A0A5D3DDY2_CUCMM</name>
<reference evidence="5 6" key="1">
    <citation type="submission" date="2019-08" db="EMBL/GenBank/DDBJ databases">
        <title>Draft genome sequences of two oriental melons (Cucumis melo L. var makuwa).</title>
        <authorList>
            <person name="Kwon S.-Y."/>
        </authorList>
    </citation>
    <scope>NUCLEOTIDE SEQUENCE [LARGE SCALE GENOMIC DNA]</scope>
    <source>
        <strain evidence="6">cv. Chang Bougi</strain>
        <strain evidence="5">cv. SW 3</strain>
        <tissue evidence="4">Leaf</tissue>
    </source>
</reference>
<dbReference type="Proteomes" id="UP000321947">
    <property type="component" value="Unassembled WGS sequence"/>
</dbReference>
<dbReference type="Proteomes" id="UP000321393">
    <property type="component" value="Unassembled WGS sequence"/>
</dbReference>
<feature type="compositionally biased region" description="Basic and acidic residues" evidence="2">
    <location>
        <begin position="96"/>
        <end position="108"/>
    </location>
</feature>
<dbReference type="AlphaFoldDB" id="A0A5D3DDY2"/>
<evidence type="ECO:0000256" key="1">
    <source>
        <dbReference type="SAM" id="Coils"/>
    </source>
</evidence>
<evidence type="ECO:0000313" key="3">
    <source>
        <dbReference type="EMBL" id="KAA0061441.1"/>
    </source>
</evidence>
<comment type="caution">
    <text evidence="4">The sequence shown here is derived from an EMBL/GenBank/DDBJ whole genome shotgun (WGS) entry which is preliminary data.</text>
</comment>
<dbReference type="EMBL" id="SSTE01004812">
    <property type="protein sequence ID" value="KAA0061441.1"/>
    <property type="molecule type" value="Genomic_DNA"/>
</dbReference>
<dbReference type="EMBL" id="SSTD01005586">
    <property type="protein sequence ID" value="TYK21519.1"/>
    <property type="molecule type" value="Genomic_DNA"/>
</dbReference>
<feature type="region of interest" description="Disordered" evidence="2">
    <location>
        <begin position="58"/>
        <end position="124"/>
    </location>
</feature>
<keyword evidence="1" id="KW-0175">Coiled coil</keyword>
<evidence type="ECO:0000256" key="2">
    <source>
        <dbReference type="SAM" id="MobiDB-lite"/>
    </source>
</evidence>
<proteinExistence type="predicted"/>
<evidence type="ECO:0000313" key="6">
    <source>
        <dbReference type="Proteomes" id="UP000321947"/>
    </source>
</evidence>